<proteinExistence type="predicted"/>
<dbReference type="GO" id="GO:0045735">
    <property type="term" value="F:nutrient reservoir activity"/>
    <property type="evidence" value="ECO:0007669"/>
    <property type="project" value="UniProtKB-KW"/>
</dbReference>
<dbReference type="PANTHER" id="PTHR23345">
    <property type="entry name" value="VITELLOGENIN-RELATED"/>
    <property type="match status" value="1"/>
</dbReference>
<dbReference type="Pfam" id="PF09172">
    <property type="entry name" value="Vit_open_b-sht"/>
    <property type="match status" value="1"/>
</dbReference>
<dbReference type="Gene3D" id="2.20.80.10">
    <property type="entry name" value="Lipovitellin-phosvitin complex, chain A, domain 4"/>
    <property type="match status" value="1"/>
</dbReference>
<keyword evidence="3" id="KW-1015">Disulfide bond</keyword>
<dbReference type="SMART" id="SM01169">
    <property type="entry name" value="DUF1943"/>
    <property type="match status" value="1"/>
</dbReference>
<sequence length="1541" mass="175769">MRWIVAACLFVATYAVVPTPSLDKAYQGGWEYQYKYDSQVLTGIPSTDDKYSGFKINGNVRLQFVDQSNYLKVNLAIEDVEVFKVHGNLGKEILPSESVPEGQLERISNTPQGKILIKEITKICSFVLKNGQIEDLKVEETEPYWSVNLKKGIVQLLKINLKERDVHYTVTEEDVLGRCESQYTLRPLSPYLRLTKVRNLDTCVEKPIIELGLFSGLPKSKENVIEPSVHSEYVLYTENERYAIKEVVLKSTYAFTPTQKTSDSIVTYTRQSMVFSELNQIRTSLNTAKLTKIEKSLIYVVPNPVLPSSKYDRKTLVSDISSDEHITIVDELLTSILQKMSTPLIDEQVLGDMSELNQLLRHLSTDDIMTLVRKYTCKMELCYRKLELLLDVVPSLVTDAAPKVVITLVKEKIVTGIRASLMINTMALTANPTPEVIDQCVQVYKVLSAQRSNEDKLVTRSLVLAIGTLANRLVNMQQNIGMDTLSTKPVLRSVVGELRSMLRSASSNEEKLRLIKTIGNFGEPSFFPELKTIIEDKRIPLLIKSQAMFALRKIAYMPEIKEEVLNIILPIFMDAQEETRVRTAAFLVITQSRPTYRQLETIAHRMETETCQQLKSLVYSVYVKIAKTQSGERWNREMVESARRCLKFMTPVEIMPWDSHVMYTEVYSEMIKIGGVVQTLVIKSPRSILPASLVTYVKGTMFGKYIDILESLHKTFQQAGVQTKGLEGLIKKIVQWFQNDGDETLTSIMRLLNTNEETIRGSYIAEQINNILNKLPVEDMEDSEFQAMAYIKVTTHELQYISINKEDLIDLFQTQSFTSFLRTLFEGRQFRWNKFVHMDSTVVLPSPVGVPIYVNFTTIHVHSFVGFVKVEGFESLINSMMSGYSLSLNDLKLKLKTDISSVTKIGVKMGSILNGLLTGAATKLRLVSNIPVDFEISFESNTGKLIVKENLSEQKIQLVKLVNVPLTYFITLPTELTLPIWKQQFHEETRILNNPKIVTPHAREYSLPLLVIPVAIDVETKLTYGNPRWSAWFPMIGRQELYVTLNKQSIRCPTIIYEIDLNEIPRLYQCTEEIRGNYRTDRQSPFAYESLSEMTVVRPDEVFVKKCPAVKIPVVITTEEKSRSIEILTTYIRSPNWMIHQVNFQLTGKSLYGVPYGFENIKMFTETLVNVESMIEGHSRYPIIKFTFGLGVNRLDENRIVVKVVKDAPDHIFENEYRSQSNSPATFKYTIVIEHELTHEVKEILTTSQSYLEPLYAHYLNKVAVSHILAGNNEIKCFLKVVPQWEKVFIVIDLPTGDRYLMKLPWKVPFIRPLALNEPYSLVVPPYSQQMVQLERITSYGKCVLDKTSLKTYDGHTVSLPRVFFEPNCEMLLTRDCSQQRLFTLTTKPVDTTGQKAIKLVVPEYKIEVIPPTQNHWYSWSKGADYEIRINDEKTTIRTHEPIILNSKKTSRPESLYVIEQVSDVVSIKCIKTGLRVTLDGSVVTVEPSSTSMGELCGLCADFNMDASDDVKANHVSHAENLKQHFLKYIIQSESCRAEGL</sequence>
<dbReference type="Gene3D" id="2.30.230.10">
    <property type="entry name" value="Lipovitellin, beta-sheet shell regions, chain A"/>
    <property type="match status" value="1"/>
</dbReference>
<keyword evidence="11" id="KW-1185">Reference proteome</keyword>
<dbReference type="SMART" id="SM00216">
    <property type="entry name" value="VWD"/>
    <property type="match status" value="1"/>
</dbReference>
<dbReference type="PANTHER" id="PTHR23345:SF15">
    <property type="entry name" value="VITELLOGENIN 1-RELATED"/>
    <property type="match status" value="1"/>
</dbReference>
<evidence type="ECO:0000259" key="8">
    <source>
        <dbReference type="PROSITE" id="PS51233"/>
    </source>
</evidence>
<name>R7U4T5_CAPTE</name>
<dbReference type="Gene3D" id="2.20.50.20">
    <property type="entry name" value="Lipovitellin. Chain A, domain 3"/>
    <property type="match status" value="1"/>
</dbReference>
<keyword evidence="2" id="KW-0758">Storage protein</keyword>
<dbReference type="EnsemblMetazoa" id="CapteT209306">
    <property type="protein sequence ID" value="CapteP209306"/>
    <property type="gene ID" value="CapteG209306"/>
</dbReference>
<dbReference type="InterPro" id="IPR011030">
    <property type="entry name" value="Lipovitellin_superhlx_dom"/>
</dbReference>
<dbReference type="STRING" id="283909.R7U4T5"/>
<gene>
    <name evidence="9" type="ORF">CAPTEDRAFT_209306</name>
</gene>
<dbReference type="InterPro" id="IPR015819">
    <property type="entry name" value="Lipid_transp_b-sht_shell"/>
</dbReference>
<dbReference type="GO" id="GO:0005319">
    <property type="term" value="F:lipid transporter activity"/>
    <property type="evidence" value="ECO:0007669"/>
    <property type="project" value="InterPro"/>
</dbReference>
<dbReference type="InterPro" id="IPR015255">
    <property type="entry name" value="Vitellinogen_open_b-sht"/>
</dbReference>
<feature type="domain" description="VWFD" evidence="8">
    <location>
        <begin position="1341"/>
        <end position="1537"/>
    </location>
</feature>
<dbReference type="InterPro" id="IPR015817">
    <property type="entry name" value="Vitellinogen_open_b-sht_sub1"/>
</dbReference>
<dbReference type="SMART" id="SM00638">
    <property type="entry name" value="LPD_N"/>
    <property type="match status" value="1"/>
</dbReference>
<dbReference type="InterPro" id="IPR001846">
    <property type="entry name" value="VWF_type-D"/>
</dbReference>
<feature type="domain" description="Vitellogenin" evidence="7">
    <location>
        <begin position="26"/>
        <end position="693"/>
    </location>
</feature>
<evidence type="ECO:0000256" key="5">
    <source>
        <dbReference type="PROSITE-ProRule" id="PRU00557"/>
    </source>
</evidence>
<protein>
    <recommendedName>
        <fullName evidence="12">Vitellogenin domain-containing protein</fullName>
    </recommendedName>
</protein>
<dbReference type="HOGENOM" id="CLU_002920_1_0_1"/>
<reference evidence="11" key="1">
    <citation type="submission" date="2012-12" db="EMBL/GenBank/DDBJ databases">
        <authorList>
            <person name="Hellsten U."/>
            <person name="Grimwood J."/>
            <person name="Chapman J.A."/>
            <person name="Shapiro H."/>
            <person name="Aerts A."/>
            <person name="Otillar R.P."/>
            <person name="Terry A.Y."/>
            <person name="Boore J.L."/>
            <person name="Simakov O."/>
            <person name="Marletaz F."/>
            <person name="Cho S.-J."/>
            <person name="Edsinger-Gonzales E."/>
            <person name="Havlak P."/>
            <person name="Kuo D.-H."/>
            <person name="Larsson T."/>
            <person name="Lv J."/>
            <person name="Arendt D."/>
            <person name="Savage R."/>
            <person name="Osoegawa K."/>
            <person name="de Jong P."/>
            <person name="Lindberg D.R."/>
            <person name="Seaver E.C."/>
            <person name="Weisblat D.A."/>
            <person name="Putnam N.H."/>
            <person name="Grigoriev I.V."/>
            <person name="Rokhsar D.S."/>
        </authorList>
    </citation>
    <scope>NUCLEOTIDE SEQUENCE</scope>
    <source>
        <strain evidence="11">I ESC-2004</strain>
    </source>
</reference>
<dbReference type="OrthoDB" id="160294at2759"/>
<dbReference type="SUPFAM" id="SSF56968">
    <property type="entry name" value="Lipovitellin-phosvitin complex, beta-sheet shell regions"/>
    <property type="match status" value="2"/>
</dbReference>
<evidence type="ECO:0000256" key="4">
    <source>
        <dbReference type="ARBA" id="ARBA00023180"/>
    </source>
</evidence>
<feature type="signal peptide" evidence="6">
    <location>
        <begin position="1"/>
        <end position="15"/>
    </location>
</feature>
<dbReference type="Gene3D" id="1.25.10.20">
    <property type="entry name" value="Vitellinogen, superhelical"/>
    <property type="match status" value="1"/>
</dbReference>
<reference evidence="10" key="3">
    <citation type="submission" date="2015-06" db="UniProtKB">
        <authorList>
            <consortium name="EnsemblMetazoa"/>
        </authorList>
    </citation>
    <scope>IDENTIFICATION</scope>
</reference>
<dbReference type="Pfam" id="PF00094">
    <property type="entry name" value="VWD"/>
    <property type="match status" value="1"/>
</dbReference>
<evidence type="ECO:0000256" key="3">
    <source>
        <dbReference type="ARBA" id="ARBA00023157"/>
    </source>
</evidence>
<keyword evidence="1 6" id="KW-0732">Signal</keyword>
<evidence type="ECO:0000256" key="2">
    <source>
        <dbReference type="ARBA" id="ARBA00022761"/>
    </source>
</evidence>
<dbReference type="InterPro" id="IPR050733">
    <property type="entry name" value="Vitellogenin/Apolipophorin"/>
</dbReference>
<dbReference type="Pfam" id="PF01347">
    <property type="entry name" value="Vitellogenin_N"/>
    <property type="match status" value="1"/>
</dbReference>
<dbReference type="InterPro" id="IPR001747">
    <property type="entry name" value="Vitellogenin_N"/>
</dbReference>
<dbReference type="PROSITE" id="PS51233">
    <property type="entry name" value="VWFD"/>
    <property type="match status" value="1"/>
</dbReference>
<evidence type="ECO:0000313" key="10">
    <source>
        <dbReference type="EnsemblMetazoa" id="CapteP209306"/>
    </source>
</evidence>
<reference evidence="9 11" key="2">
    <citation type="journal article" date="2013" name="Nature">
        <title>Insights into bilaterian evolution from three spiralian genomes.</title>
        <authorList>
            <person name="Simakov O."/>
            <person name="Marletaz F."/>
            <person name="Cho S.J."/>
            <person name="Edsinger-Gonzales E."/>
            <person name="Havlak P."/>
            <person name="Hellsten U."/>
            <person name="Kuo D.H."/>
            <person name="Larsson T."/>
            <person name="Lv J."/>
            <person name="Arendt D."/>
            <person name="Savage R."/>
            <person name="Osoegawa K."/>
            <person name="de Jong P."/>
            <person name="Grimwood J."/>
            <person name="Chapman J.A."/>
            <person name="Shapiro H."/>
            <person name="Aerts A."/>
            <person name="Otillar R.P."/>
            <person name="Terry A.Y."/>
            <person name="Boore J.L."/>
            <person name="Grigoriev I.V."/>
            <person name="Lindberg D.R."/>
            <person name="Seaver E.C."/>
            <person name="Weisblat D.A."/>
            <person name="Putnam N.H."/>
            <person name="Rokhsar D.S."/>
        </authorList>
    </citation>
    <scope>NUCLEOTIDE SEQUENCE</scope>
    <source>
        <strain evidence="9 11">I ESC-2004</strain>
    </source>
</reference>
<comment type="caution">
    <text evidence="5">Lacks conserved residue(s) required for the propagation of feature annotation.</text>
</comment>
<dbReference type="Proteomes" id="UP000014760">
    <property type="component" value="Unassembled WGS sequence"/>
</dbReference>
<feature type="chain" id="PRO_5011952014" description="Vitellogenin domain-containing protein" evidence="6">
    <location>
        <begin position="16"/>
        <end position="1541"/>
    </location>
</feature>
<dbReference type="OMA" id="YGHCHHR"/>
<dbReference type="InterPro" id="IPR015816">
    <property type="entry name" value="Vitellinogen_b-sht_N"/>
</dbReference>
<evidence type="ECO:0000259" key="7">
    <source>
        <dbReference type="PROSITE" id="PS51211"/>
    </source>
</evidence>
<evidence type="ECO:0008006" key="12">
    <source>
        <dbReference type="Google" id="ProtNLM"/>
    </source>
</evidence>
<evidence type="ECO:0000313" key="11">
    <source>
        <dbReference type="Proteomes" id="UP000014760"/>
    </source>
</evidence>
<dbReference type="EMBL" id="AMQN01009489">
    <property type="status" value="NOT_ANNOTATED_CDS"/>
    <property type="molecule type" value="Genomic_DNA"/>
</dbReference>
<organism evidence="9">
    <name type="scientific">Capitella teleta</name>
    <name type="common">Polychaete worm</name>
    <dbReference type="NCBI Taxonomy" id="283909"/>
    <lineage>
        <taxon>Eukaryota</taxon>
        <taxon>Metazoa</taxon>
        <taxon>Spiralia</taxon>
        <taxon>Lophotrochozoa</taxon>
        <taxon>Annelida</taxon>
        <taxon>Polychaeta</taxon>
        <taxon>Sedentaria</taxon>
        <taxon>Scolecida</taxon>
        <taxon>Capitellidae</taxon>
        <taxon>Capitella</taxon>
    </lineage>
</organism>
<accession>R7U4T5</accession>
<dbReference type="EMBL" id="KB305537">
    <property type="protein sequence ID" value="ELU00944.1"/>
    <property type="molecule type" value="Genomic_DNA"/>
</dbReference>
<dbReference type="SUPFAM" id="SSF48431">
    <property type="entry name" value="Lipovitellin-phosvitin complex, superhelical domain"/>
    <property type="match status" value="1"/>
</dbReference>
<keyword evidence="4" id="KW-0325">Glycoprotein</keyword>
<evidence type="ECO:0000313" key="9">
    <source>
        <dbReference type="EMBL" id="ELU00944.1"/>
    </source>
</evidence>
<dbReference type="PROSITE" id="PS51211">
    <property type="entry name" value="VITELLOGENIN"/>
    <property type="match status" value="1"/>
</dbReference>
<evidence type="ECO:0000256" key="1">
    <source>
        <dbReference type="ARBA" id="ARBA00022729"/>
    </source>
</evidence>
<evidence type="ECO:0000256" key="6">
    <source>
        <dbReference type="SAM" id="SignalP"/>
    </source>
</evidence>